<reference evidence="2" key="1">
    <citation type="submission" date="2020-02" db="EMBL/GenBank/DDBJ databases">
        <authorList>
            <person name="Meier V. D."/>
        </authorList>
    </citation>
    <scope>NUCLEOTIDE SEQUENCE</scope>
    <source>
        <strain evidence="2">AVDCRST_MAG45</strain>
    </source>
</reference>
<evidence type="ECO:0000313" key="2">
    <source>
        <dbReference type="EMBL" id="CAA9513659.1"/>
    </source>
</evidence>
<organism evidence="2">
    <name type="scientific">uncultured Solirubrobacterales bacterium</name>
    <dbReference type="NCBI Taxonomy" id="768556"/>
    <lineage>
        <taxon>Bacteria</taxon>
        <taxon>Bacillati</taxon>
        <taxon>Actinomycetota</taxon>
        <taxon>Thermoleophilia</taxon>
        <taxon>Solirubrobacterales</taxon>
        <taxon>environmental samples</taxon>
    </lineage>
</organism>
<protein>
    <submittedName>
        <fullName evidence="2">Uncharacterized protein</fullName>
    </submittedName>
</protein>
<name>A0A6J4T4L0_9ACTN</name>
<evidence type="ECO:0000256" key="1">
    <source>
        <dbReference type="SAM" id="MobiDB-lite"/>
    </source>
</evidence>
<feature type="compositionally biased region" description="Low complexity" evidence="1">
    <location>
        <begin position="112"/>
        <end position="124"/>
    </location>
</feature>
<accession>A0A6J4T4L0</accession>
<sequence length="188" mass="20191">MSIEALPPATKQAMLEGVRSGPIIAGAYTSPDGTCPMLAAHRRGGRTSLDTFARAWDGYTRAHRPRLVTERELRTLRSMLEASLGEGEAAATGALGRAIAEHRQVREREARSAAAEAAPAIRPAASRRTHATAPGDPDRSRELRGRPGWAWLRVFRRLDDYEAALAQTRTQEAGGSKRPAALAGASSN</sequence>
<feature type="region of interest" description="Disordered" evidence="1">
    <location>
        <begin position="168"/>
        <end position="188"/>
    </location>
</feature>
<dbReference type="AlphaFoldDB" id="A0A6J4T4L0"/>
<dbReference type="EMBL" id="CADCVU010000175">
    <property type="protein sequence ID" value="CAA9513659.1"/>
    <property type="molecule type" value="Genomic_DNA"/>
</dbReference>
<feature type="region of interest" description="Disordered" evidence="1">
    <location>
        <begin position="109"/>
        <end position="144"/>
    </location>
</feature>
<gene>
    <name evidence="2" type="ORF">AVDCRST_MAG45-2064</name>
</gene>
<proteinExistence type="predicted"/>